<feature type="domain" description="Velvet" evidence="9">
    <location>
        <begin position="31"/>
        <end position="238"/>
    </location>
</feature>
<keyword evidence="4" id="KW-0805">Transcription regulation</keyword>
<evidence type="ECO:0000259" key="9">
    <source>
        <dbReference type="PROSITE" id="PS51821"/>
    </source>
</evidence>
<dbReference type="GO" id="GO:0043455">
    <property type="term" value="P:regulation of secondary metabolic process"/>
    <property type="evidence" value="ECO:0007669"/>
    <property type="project" value="UniProtKB-ARBA"/>
</dbReference>
<keyword evidence="5" id="KW-0804">Transcription</keyword>
<dbReference type="GO" id="GO:0005737">
    <property type="term" value="C:cytoplasm"/>
    <property type="evidence" value="ECO:0007669"/>
    <property type="project" value="UniProtKB-SubCell"/>
</dbReference>
<name>A0A9P6VHZ8_9HELO</name>
<evidence type="ECO:0000256" key="6">
    <source>
        <dbReference type="ARBA" id="ARBA00023242"/>
    </source>
</evidence>
<sequence>MASTAPPRHVRQKPMNQDRPPQMIERNTVQGRRLRYELKVIQQPERARACGSGAKSSADRRPVDPPPVVELKIFEVVGRDPKQDPDITFAYNANFFLFATLELARPMAHGRVPPPQAAQVPVLTGMPVSGMAYLDRPSEAGYFIFPDLSVRHEGKYRLSFNLYEETKEPDEDADKDPAVESNLNIHAGQQDPEASFDWRMELKSDVFDVFSAKKFPGLAESTPSSRTVAEQGCRVRIRRDVRMRRRGDGKGNGDFDEEEVYERQSRAPTVDDFERERSRSSSNGSEGHRQPFDQQGHLGFGLQQQSQFVAPQPTFQTPQFSAQGYRQQAQQYGHAAPPPPPQAQHYGYDRTYPQSAHPVYPSNPPREMHEDPYRRASMAGHPNEQFPHHYPGQEQNFNRFQPYHAQLPQSPAQGLPPLLHLSGKFENSPPAQLPPVRSIAPALHSPTYERRESGFYSQPGAPLAPALLPEPPRDLEPVRIGKRSFDTAYPSAASREPLYNGMRPGTPYEDEDEDETSIMNELRMSYKRADGSNQARALPQLG</sequence>
<evidence type="ECO:0000256" key="2">
    <source>
        <dbReference type="ARBA" id="ARBA00004496"/>
    </source>
</evidence>
<organism evidence="10 11">
    <name type="scientific">Hyphodiscus hymeniophilus</name>
    <dbReference type="NCBI Taxonomy" id="353542"/>
    <lineage>
        <taxon>Eukaryota</taxon>
        <taxon>Fungi</taxon>
        <taxon>Dikarya</taxon>
        <taxon>Ascomycota</taxon>
        <taxon>Pezizomycotina</taxon>
        <taxon>Leotiomycetes</taxon>
        <taxon>Helotiales</taxon>
        <taxon>Hyphodiscaceae</taxon>
        <taxon>Hyphodiscus</taxon>
    </lineage>
</organism>
<dbReference type="Gene3D" id="2.60.40.3960">
    <property type="entry name" value="Velvet domain"/>
    <property type="match status" value="1"/>
</dbReference>
<dbReference type="Proteomes" id="UP000785200">
    <property type="component" value="Unassembled WGS sequence"/>
</dbReference>
<dbReference type="PANTHER" id="PTHR33572">
    <property type="entry name" value="SPORE DEVELOPMENT REGULATOR VOSA"/>
    <property type="match status" value="1"/>
</dbReference>
<evidence type="ECO:0000313" key="10">
    <source>
        <dbReference type="EMBL" id="KAG0648055.1"/>
    </source>
</evidence>
<evidence type="ECO:0000256" key="3">
    <source>
        <dbReference type="ARBA" id="ARBA00022490"/>
    </source>
</evidence>
<evidence type="ECO:0000256" key="7">
    <source>
        <dbReference type="ARBA" id="ARBA00038005"/>
    </source>
</evidence>
<feature type="region of interest" description="Disordered" evidence="8">
    <location>
        <begin position="377"/>
        <end position="396"/>
    </location>
</feature>
<evidence type="ECO:0000313" key="11">
    <source>
        <dbReference type="Proteomes" id="UP000785200"/>
    </source>
</evidence>
<protein>
    <submittedName>
        <fullName evidence="10">Velvet complex subunit 1</fullName>
    </submittedName>
</protein>
<keyword evidence="3" id="KW-0963">Cytoplasm</keyword>
<proteinExistence type="inferred from homology"/>
<dbReference type="GO" id="GO:0051176">
    <property type="term" value="P:positive regulation of sulfur metabolic process"/>
    <property type="evidence" value="ECO:0007669"/>
    <property type="project" value="UniProtKB-ARBA"/>
</dbReference>
<feature type="region of interest" description="Disordered" evidence="8">
    <location>
        <begin position="244"/>
        <end position="296"/>
    </location>
</feature>
<evidence type="ECO:0000256" key="5">
    <source>
        <dbReference type="ARBA" id="ARBA00023163"/>
    </source>
</evidence>
<comment type="subcellular location">
    <subcellularLocation>
        <location evidence="2">Cytoplasm</location>
    </subcellularLocation>
    <subcellularLocation>
        <location evidence="1">Nucleus</location>
    </subcellularLocation>
</comment>
<dbReference type="GO" id="GO:0034250">
    <property type="term" value="P:positive regulation of amide metabolic process"/>
    <property type="evidence" value="ECO:0007669"/>
    <property type="project" value="UniProtKB-ARBA"/>
</dbReference>
<comment type="caution">
    <text evidence="10">The sequence shown here is derived from an EMBL/GenBank/DDBJ whole genome shotgun (WGS) entry which is preliminary data.</text>
</comment>
<feature type="region of interest" description="Disordered" evidence="8">
    <location>
        <begin position="451"/>
        <end position="521"/>
    </location>
</feature>
<dbReference type="InterPro" id="IPR037525">
    <property type="entry name" value="Velvet_dom"/>
</dbReference>
<keyword evidence="11" id="KW-1185">Reference proteome</keyword>
<dbReference type="Pfam" id="PF11754">
    <property type="entry name" value="Velvet"/>
    <property type="match status" value="2"/>
</dbReference>
<evidence type="ECO:0000256" key="1">
    <source>
        <dbReference type="ARBA" id="ARBA00004123"/>
    </source>
</evidence>
<dbReference type="AlphaFoldDB" id="A0A9P6VHZ8"/>
<feature type="region of interest" description="Disordered" evidence="8">
    <location>
        <begin position="1"/>
        <end position="26"/>
    </location>
</feature>
<dbReference type="InterPro" id="IPR038491">
    <property type="entry name" value="Velvet_dom_sf"/>
</dbReference>
<gene>
    <name evidence="10" type="ORF">D0Z07_5926</name>
</gene>
<dbReference type="PANTHER" id="PTHR33572:SF14">
    <property type="entry name" value="DEVELOPMENTAL AND SECONDARY METABOLISM REGULATOR VEA"/>
    <property type="match status" value="1"/>
</dbReference>
<feature type="region of interest" description="Disordered" evidence="8">
    <location>
        <begin position="321"/>
        <end position="371"/>
    </location>
</feature>
<reference evidence="10" key="1">
    <citation type="submission" date="2019-07" db="EMBL/GenBank/DDBJ databases">
        <title>Hyphodiscus hymeniophilus genome sequencing and assembly.</title>
        <authorList>
            <person name="Kramer G."/>
            <person name="Nodwell J."/>
        </authorList>
    </citation>
    <scope>NUCLEOTIDE SEQUENCE</scope>
    <source>
        <strain evidence="10">ATCC 34498</strain>
    </source>
</reference>
<accession>A0A9P6VHZ8</accession>
<comment type="similarity">
    <text evidence="7">Belongs to the velvet family. VeA subfamily.</text>
</comment>
<keyword evidence="6" id="KW-0539">Nucleus</keyword>
<dbReference type="GO" id="GO:0005634">
    <property type="term" value="C:nucleus"/>
    <property type="evidence" value="ECO:0007669"/>
    <property type="project" value="UniProtKB-SubCell"/>
</dbReference>
<dbReference type="EMBL" id="VNKQ01000011">
    <property type="protein sequence ID" value="KAG0648055.1"/>
    <property type="molecule type" value="Genomic_DNA"/>
</dbReference>
<dbReference type="FunFam" id="2.60.40.3960:FF:000001">
    <property type="entry name" value="Sexual development activator VeA"/>
    <property type="match status" value="1"/>
</dbReference>
<evidence type="ECO:0000256" key="4">
    <source>
        <dbReference type="ARBA" id="ARBA00023015"/>
    </source>
</evidence>
<feature type="compositionally biased region" description="Low complexity" evidence="8">
    <location>
        <begin position="322"/>
        <end position="335"/>
    </location>
</feature>
<dbReference type="InterPro" id="IPR021740">
    <property type="entry name" value="Velvet"/>
</dbReference>
<evidence type="ECO:0000256" key="8">
    <source>
        <dbReference type="SAM" id="MobiDB-lite"/>
    </source>
</evidence>
<feature type="compositionally biased region" description="Basic and acidic residues" evidence="8">
    <location>
        <begin position="471"/>
        <end position="485"/>
    </location>
</feature>
<feature type="region of interest" description="Disordered" evidence="8">
    <location>
        <begin position="45"/>
        <end position="64"/>
    </location>
</feature>
<dbReference type="PROSITE" id="PS51821">
    <property type="entry name" value="VELVET"/>
    <property type="match status" value="1"/>
</dbReference>
<dbReference type="OrthoDB" id="5384689at2759"/>